<name>A0ABQ3V9A4_9CHLR</name>
<feature type="domain" description="RNA polymerase sigma factor 70 region 4 type 2" evidence="6">
    <location>
        <begin position="130"/>
        <end position="181"/>
    </location>
</feature>
<sequence>MDDDVFALAKLLATNLDRYFPELVHTYQHTLYTFALRLSERSQDAEDIVQEALLRSYIALSHYPAEHIRDLQLRPWLYKLTLNVFRNSRRGLHRATFSLESTEESVVLEVPDSESVQPEIWYDLLERQQELANALYLLADHHREIIVCVYFEQLSYQEAATLLDIAPGTVRSRLNRGIKALRIILSTEREKNYETARNITSSNFPGA</sequence>
<dbReference type="NCBIfam" id="TIGR02937">
    <property type="entry name" value="sigma70-ECF"/>
    <property type="match status" value="1"/>
</dbReference>
<dbReference type="InterPro" id="IPR014284">
    <property type="entry name" value="RNA_pol_sigma-70_dom"/>
</dbReference>
<evidence type="ECO:0000313" key="7">
    <source>
        <dbReference type="EMBL" id="GHO82700.1"/>
    </source>
</evidence>
<evidence type="ECO:0000256" key="2">
    <source>
        <dbReference type="ARBA" id="ARBA00023015"/>
    </source>
</evidence>
<organism evidence="7 8">
    <name type="scientific">Dictyobacter formicarum</name>
    <dbReference type="NCBI Taxonomy" id="2778368"/>
    <lineage>
        <taxon>Bacteria</taxon>
        <taxon>Bacillati</taxon>
        <taxon>Chloroflexota</taxon>
        <taxon>Ktedonobacteria</taxon>
        <taxon>Ktedonobacterales</taxon>
        <taxon>Dictyobacteraceae</taxon>
        <taxon>Dictyobacter</taxon>
    </lineage>
</organism>
<dbReference type="SUPFAM" id="SSF88946">
    <property type="entry name" value="Sigma2 domain of RNA polymerase sigma factors"/>
    <property type="match status" value="1"/>
</dbReference>
<dbReference type="Proteomes" id="UP000635565">
    <property type="component" value="Unassembled WGS sequence"/>
</dbReference>
<evidence type="ECO:0000256" key="3">
    <source>
        <dbReference type="ARBA" id="ARBA00023082"/>
    </source>
</evidence>
<dbReference type="InterPro" id="IPR036388">
    <property type="entry name" value="WH-like_DNA-bd_sf"/>
</dbReference>
<accession>A0ABQ3V9A4</accession>
<dbReference type="InterPro" id="IPR007627">
    <property type="entry name" value="RNA_pol_sigma70_r2"/>
</dbReference>
<dbReference type="Pfam" id="PF08281">
    <property type="entry name" value="Sigma70_r4_2"/>
    <property type="match status" value="1"/>
</dbReference>
<comment type="caution">
    <text evidence="7">The sequence shown here is derived from an EMBL/GenBank/DDBJ whole genome shotgun (WGS) entry which is preliminary data.</text>
</comment>
<dbReference type="Gene3D" id="1.10.1740.10">
    <property type="match status" value="1"/>
</dbReference>
<dbReference type="Pfam" id="PF04542">
    <property type="entry name" value="Sigma70_r2"/>
    <property type="match status" value="1"/>
</dbReference>
<dbReference type="InterPro" id="IPR013324">
    <property type="entry name" value="RNA_pol_sigma_r3/r4-like"/>
</dbReference>
<reference evidence="7 8" key="1">
    <citation type="journal article" date="2021" name="Int. J. Syst. Evol. Microbiol.">
        <title>Reticulibacter mediterranei gen. nov., sp. nov., within the new family Reticulibacteraceae fam. nov., and Ktedonospora formicarum gen. nov., sp. nov., Ktedonobacter robiniae sp. nov., Dictyobacter formicarum sp. nov. and Dictyobacter arantiisoli sp. nov., belonging to the class Ktedonobacteria.</title>
        <authorList>
            <person name="Yabe S."/>
            <person name="Zheng Y."/>
            <person name="Wang C.M."/>
            <person name="Sakai Y."/>
            <person name="Abe K."/>
            <person name="Yokota A."/>
            <person name="Donadio S."/>
            <person name="Cavaletti L."/>
            <person name="Monciardini P."/>
        </authorList>
    </citation>
    <scope>NUCLEOTIDE SEQUENCE [LARGE SCALE GENOMIC DNA]</scope>
    <source>
        <strain evidence="7 8">SOSP1-9</strain>
    </source>
</reference>
<dbReference type="InterPro" id="IPR039425">
    <property type="entry name" value="RNA_pol_sigma-70-like"/>
</dbReference>
<dbReference type="InterPro" id="IPR013249">
    <property type="entry name" value="RNA_pol_sigma70_r4_t2"/>
</dbReference>
<protein>
    <submittedName>
        <fullName evidence="7">RNA polymerase sigma factor</fullName>
    </submittedName>
</protein>
<dbReference type="EMBL" id="BNJJ01000002">
    <property type="protein sequence ID" value="GHO82700.1"/>
    <property type="molecule type" value="Genomic_DNA"/>
</dbReference>
<comment type="similarity">
    <text evidence="1">Belongs to the sigma-70 factor family. ECF subfamily.</text>
</comment>
<dbReference type="PANTHER" id="PTHR43133">
    <property type="entry name" value="RNA POLYMERASE ECF-TYPE SIGMA FACTO"/>
    <property type="match status" value="1"/>
</dbReference>
<evidence type="ECO:0000256" key="4">
    <source>
        <dbReference type="ARBA" id="ARBA00023163"/>
    </source>
</evidence>
<dbReference type="InterPro" id="IPR013325">
    <property type="entry name" value="RNA_pol_sigma_r2"/>
</dbReference>
<dbReference type="RefSeq" id="WP_201360346.1">
    <property type="nucleotide sequence ID" value="NZ_BNJJ01000002.1"/>
</dbReference>
<gene>
    <name evidence="7" type="ORF">KSZ_07060</name>
</gene>
<keyword evidence="2" id="KW-0805">Transcription regulation</keyword>
<evidence type="ECO:0000256" key="1">
    <source>
        <dbReference type="ARBA" id="ARBA00010641"/>
    </source>
</evidence>
<keyword evidence="3" id="KW-0731">Sigma factor</keyword>
<dbReference type="SUPFAM" id="SSF88659">
    <property type="entry name" value="Sigma3 and sigma4 domains of RNA polymerase sigma factors"/>
    <property type="match status" value="1"/>
</dbReference>
<dbReference type="CDD" id="cd06171">
    <property type="entry name" value="Sigma70_r4"/>
    <property type="match status" value="1"/>
</dbReference>
<keyword evidence="8" id="KW-1185">Reference proteome</keyword>
<feature type="domain" description="RNA polymerase sigma-70 region 2" evidence="5">
    <location>
        <begin position="23"/>
        <end position="92"/>
    </location>
</feature>
<dbReference type="PANTHER" id="PTHR43133:SF51">
    <property type="entry name" value="RNA POLYMERASE SIGMA FACTOR"/>
    <property type="match status" value="1"/>
</dbReference>
<evidence type="ECO:0000259" key="6">
    <source>
        <dbReference type="Pfam" id="PF08281"/>
    </source>
</evidence>
<evidence type="ECO:0000313" key="8">
    <source>
        <dbReference type="Proteomes" id="UP000635565"/>
    </source>
</evidence>
<proteinExistence type="inferred from homology"/>
<dbReference type="Gene3D" id="1.10.10.10">
    <property type="entry name" value="Winged helix-like DNA-binding domain superfamily/Winged helix DNA-binding domain"/>
    <property type="match status" value="1"/>
</dbReference>
<keyword evidence="4" id="KW-0804">Transcription</keyword>
<evidence type="ECO:0000259" key="5">
    <source>
        <dbReference type="Pfam" id="PF04542"/>
    </source>
</evidence>